<sequence length="77" mass="8513">MRQKIAFALIMGIITTGIISFTLISINIGFVANFLVIWLKSWSMAYLVVIPAILIVGPQVQKLVATMFKDAVTEEVD</sequence>
<protein>
    <recommendedName>
        <fullName evidence="4">DUF2798 domain-containing protein</fullName>
    </recommendedName>
</protein>
<comment type="caution">
    <text evidence="2">The sequence shown here is derived from an EMBL/GenBank/DDBJ whole genome shotgun (WGS) entry which is preliminary data.</text>
</comment>
<feature type="transmembrane region" description="Helical" evidence="1">
    <location>
        <begin position="7"/>
        <end position="31"/>
    </location>
</feature>
<feature type="transmembrane region" description="Helical" evidence="1">
    <location>
        <begin position="37"/>
        <end position="57"/>
    </location>
</feature>
<organism evidence="2 3">
    <name type="scientific">Dyadobacter linearis</name>
    <dbReference type="NCBI Taxonomy" id="2823330"/>
    <lineage>
        <taxon>Bacteria</taxon>
        <taxon>Pseudomonadati</taxon>
        <taxon>Bacteroidota</taxon>
        <taxon>Cytophagia</taxon>
        <taxon>Cytophagales</taxon>
        <taxon>Spirosomataceae</taxon>
        <taxon>Dyadobacter</taxon>
    </lineage>
</organism>
<dbReference type="RefSeq" id="WP_215234717.1">
    <property type="nucleotide sequence ID" value="NZ_CAJRAU010000004.1"/>
</dbReference>
<evidence type="ECO:0000313" key="3">
    <source>
        <dbReference type="Proteomes" id="UP000679725"/>
    </source>
</evidence>
<dbReference type="InterPro" id="IPR021529">
    <property type="entry name" value="DUF2798"/>
</dbReference>
<keyword evidence="1" id="KW-0812">Transmembrane</keyword>
<keyword evidence="3" id="KW-1185">Reference proteome</keyword>
<dbReference type="Pfam" id="PF11391">
    <property type="entry name" value="DUF2798"/>
    <property type="match status" value="1"/>
</dbReference>
<proteinExistence type="predicted"/>
<dbReference type="Proteomes" id="UP000679725">
    <property type="component" value="Unassembled WGS sequence"/>
</dbReference>
<dbReference type="EMBL" id="CAJRAU010000004">
    <property type="protein sequence ID" value="CAG5071375.1"/>
    <property type="molecule type" value="Genomic_DNA"/>
</dbReference>
<accession>A0ABM8UT27</accession>
<gene>
    <name evidence="2" type="ORF">DYBT9623_03410</name>
</gene>
<reference evidence="2 3" key="1">
    <citation type="submission" date="2021-04" db="EMBL/GenBank/DDBJ databases">
        <authorList>
            <person name="Rodrigo-Torres L."/>
            <person name="Arahal R. D."/>
            <person name="Lucena T."/>
        </authorList>
    </citation>
    <scope>NUCLEOTIDE SEQUENCE [LARGE SCALE GENOMIC DNA]</scope>
    <source>
        <strain evidence="2 3">CECT 9623</strain>
    </source>
</reference>
<keyword evidence="1" id="KW-0472">Membrane</keyword>
<name>A0ABM8UT27_9BACT</name>
<keyword evidence="1" id="KW-1133">Transmembrane helix</keyword>
<evidence type="ECO:0008006" key="4">
    <source>
        <dbReference type="Google" id="ProtNLM"/>
    </source>
</evidence>
<evidence type="ECO:0000256" key="1">
    <source>
        <dbReference type="SAM" id="Phobius"/>
    </source>
</evidence>
<evidence type="ECO:0000313" key="2">
    <source>
        <dbReference type="EMBL" id="CAG5071375.1"/>
    </source>
</evidence>